<keyword evidence="4" id="KW-0325">Glycoprotein</keyword>
<evidence type="ECO:0000256" key="4">
    <source>
        <dbReference type="ARBA" id="ARBA00023180"/>
    </source>
</evidence>
<dbReference type="SUPFAM" id="SSF51445">
    <property type="entry name" value="(Trans)glycosidases"/>
    <property type="match status" value="1"/>
</dbReference>
<feature type="chain" id="PRO_5034448116" description="1,3-beta-glucanosyltransferase" evidence="5">
    <location>
        <begin position="19"/>
        <end position="478"/>
    </location>
</feature>
<gene>
    <name evidence="7" type="ORF">HETSPECPRED_003185</name>
</gene>
<comment type="subcellular location">
    <subcellularLocation>
        <location evidence="1 5">Cell membrane</location>
        <topology evidence="1 5">Lipid-anchor</topology>
        <topology evidence="1 5">GPI-anchor</topology>
    </subcellularLocation>
</comment>
<comment type="function">
    <text evidence="5">Splits internally a 1,3-beta-glucan molecule and transfers the newly generated reducing end (the donor) to the non-reducing end of another 1,3-beta-glucan molecule (the acceptor) forming a 1,3-beta linkage, resulting in the elongation of 1,3-beta-glucan chains in the cell wall.</text>
</comment>
<proteinExistence type="inferred from homology"/>
<feature type="compositionally biased region" description="Low complexity" evidence="6">
    <location>
        <begin position="433"/>
        <end position="453"/>
    </location>
</feature>
<evidence type="ECO:0000256" key="1">
    <source>
        <dbReference type="ARBA" id="ARBA00004609"/>
    </source>
</evidence>
<dbReference type="EC" id="2.4.1.-" evidence="5"/>
<dbReference type="Gene3D" id="3.20.20.80">
    <property type="entry name" value="Glycosidases"/>
    <property type="match status" value="1"/>
</dbReference>
<dbReference type="GO" id="GO:0042124">
    <property type="term" value="F:1,3-beta-glucanosyltransferase activity"/>
    <property type="evidence" value="ECO:0007669"/>
    <property type="project" value="TreeGrafter"/>
</dbReference>
<keyword evidence="5" id="KW-0808">Transferase</keyword>
<dbReference type="Proteomes" id="UP000664521">
    <property type="component" value="Unassembled WGS sequence"/>
</dbReference>
<dbReference type="PANTHER" id="PTHR31468:SF4">
    <property type="entry name" value="1,3-BETA-GLUCANOSYLTRANSFERASE GAS3-RELATED"/>
    <property type="match status" value="1"/>
</dbReference>
<keyword evidence="3 5" id="KW-0732">Signal</keyword>
<name>A0A8H3I6Z2_9LECA</name>
<sequence length="478" mass="51172">MSLLSLALVALYASLALAVQPIKVQGSNFVNSVTGDRLQIIGVAYQPGGSAGFKPDSGIDPLSNGTECLRDAAIMQSLGVNAIRVYNVDPDLNHDMCASIFNDVGIYMIIDVNSPLGGESLVPGEQLEGSYNAGYLNHIFSVVEAFHNYNNVLGFFSGNEDMNDVPSGGPVPPYIRSVTRDLKNYIAKNSPRVIPVGYSAADVRDILADSWAYLSCDIDGNDNDMSRIDFFGLNSYSWCGSQATFESSQYNVLVDQFSKTTVPVFFSEYGCNKVLPRVFDEVQALYGSEMTGVMSGGLVYEYYEEVSNNFGLVWVYDNGTAELRTDYDNLQKQFNKLDSKALQSGNSTATKLTSPKCDASLISSTSFNNTFDIPSIPRGGQKLIDNGIPKPNNGKIVPVTDTKVTQNVYDSSGKLMTNLVIKPLPNDQSNNPSGTDSSGTGTGSATSPTSTKGAAGQLNVPATAAAAAAALLIYNIIF</sequence>
<dbReference type="AlphaFoldDB" id="A0A8H3I6Z2"/>
<evidence type="ECO:0000256" key="2">
    <source>
        <dbReference type="ARBA" id="ARBA00007528"/>
    </source>
</evidence>
<feature type="signal peptide" evidence="5">
    <location>
        <begin position="1"/>
        <end position="18"/>
    </location>
</feature>
<evidence type="ECO:0000256" key="5">
    <source>
        <dbReference type="RuleBase" id="RU361209"/>
    </source>
</evidence>
<reference evidence="7" key="1">
    <citation type="submission" date="2021-03" db="EMBL/GenBank/DDBJ databases">
        <authorList>
            <person name="Tagirdzhanova G."/>
        </authorList>
    </citation>
    <scope>NUCLEOTIDE SEQUENCE</scope>
</reference>
<dbReference type="GO" id="GO:0098552">
    <property type="term" value="C:side of membrane"/>
    <property type="evidence" value="ECO:0007669"/>
    <property type="project" value="UniProtKB-KW"/>
</dbReference>
<evidence type="ECO:0000313" key="7">
    <source>
        <dbReference type="EMBL" id="CAF9917227.1"/>
    </source>
</evidence>
<feature type="region of interest" description="Disordered" evidence="6">
    <location>
        <begin position="422"/>
        <end position="453"/>
    </location>
</feature>
<dbReference type="GO" id="GO:0005886">
    <property type="term" value="C:plasma membrane"/>
    <property type="evidence" value="ECO:0007669"/>
    <property type="project" value="UniProtKB-SubCell"/>
</dbReference>
<evidence type="ECO:0000256" key="3">
    <source>
        <dbReference type="ARBA" id="ARBA00022729"/>
    </source>
</evidence>
<dbReference type="EMBL" id="CAJPDS010000019">
    <property type="protein sequence ID" value="CAF9917227.1"/>
    <property type="molecule type" value="Genomic_DNA"/>
</dbReference>
<protein>
    <recommendedName>
        <fullName evidence="5">1,3-beta-glucanosyltransferase</fullName>
        <ecNumber evidence="5">2.4.1.-</ecNumber>
    </recommendedName>
</protein>
<accession>A0A8H3I6Z2</accession>
<dbReference type="GO" id="GO:0031505">
    <property type="term" value="P:fungal-type cell wall organization"/>
    <property type="evidence" value="ECO:0007669"/>
    <property type="project" value="TreeGrafter"/>
</dbReference>
<dbReference type="OrthoDB" id="421038at2759"/>
<keyword evidence="5" id="KW-0449">Lipoprotein</keyword>
<comment type="similarity">
    <text evidence="2 5">Belongs to the glycosyl hydrolase 72 family.</text>
</comment>
<keyword evidence="5" id="KW-0472">Membrane</keyword>
<dbReference type="GO" id="GO:0071970">
    <property type="term" value="P:fungal-type cell wall (1-&gt;3)-beta-D-glucan biosynthetic process"/>
    <property type="evidence" value="ECO:0007669"/>
    <property type="project" value="TreeGrafter"/>
</dbReference>
<keyword evidence="5" id="KW-0336">GPI-anchor</keyword>
<organism evidence="7 8">
    <name type="scientific">Heterodermia speciosa</name>
    <dbReference type="NCBI Taxonomy" id="116794"/>
    <lineage>
        <taxon>Eukaryota</taxon>
        <taxon>Fungi</taxon>
        <taxon>Dikarya</taxon>
        <taxon>Ascomycota</taxon>
        <taxon>Pezizomycotina</taxon>
        <taxon>Lecanoromycetes</taxon>
        <taxon>OSLEUM clade</taxon>
        <taxon>Lecanoromycetidae</taxon>
        <taxon>Caliciales</taxon>
        <taxon>Physciaceae</taxon>
        <taxon>Heterodermia</taxon>
    </lineage>
</organism>
<keyword evidence="8" id="KW-1185">Reference proteome</keyword>
<evidence type="ECO:0000313" key="8">
    <source>
        <dbReference type="Proteomes" id="UP000664521"/>
    </source>
</evidence>
<dbReference type="InterPro" id="IPR017853">
    <property type="entry name" value="GH"/>
</dbReference>
<dbReference type="PANTHER" id="PTHR31468">
    <property type="entry name" value="1,3-BETA-GLUCANOSYLTRANSFERASE GAS1"/>
    <property type="match status" value="1"/>
</dbReference>
<dbReference type="InterPro" id="IPR004886">
    <property type="entry name" value="Glucanosyltransferase"/>
</dbReference>
<comment type="caution">
    <text evidence="7">The sequence shown here is derived from an EMBL/GenBank/DDBJ whole genome shotgun (WGS) entry which is preliminary data.</text>
</comment>
<dbReference type="Pfam" id="PF03198">
    <property type="entry name" value="Glyco_hydro_72"/>
    <property type="match status" value="1"/>
</dbReference>
<evidence type="ECO:0000256" key="6">
    <source>
        <dbReference type="SAM" id="MobiDB-lite"/>
    </source>
</evidence>